<evidence type="ECO:0000313" key="4">
    <source>
        <dbReference type="Proteomes" id="UP000886943"/>
    </source>
</evidence>
<gene>
    <name evidence="1" type="ORF">B19861_11750</name>
    <name evidence="2" type="ORF">B19861_11930</name>
    <name evidence="3" type="ORF">BIFAD42_15610</name>
</gene>
<keyword evidence="5" id="KW-1185">Reference proteome</keyword>
<sequence>MMGWPGCGQLPVEKWNGPWGVASFTLEPHKPLTDEDRKNADIYNSYASWGDGWFTFDSMYTTGTTDEYYADFTHAKEACADGRYYETTIYWMEPMTTVEALKAYRPSLELADLADDVREAVYNFDITQCDRLEQTQGNPDLITDSLWSALLQLRRCQGFFDGWNDEKGKSDFAVLEDRYMELMNDVQEAINKSSSRK</sequence>
<dbReference type="EMBL" id="AP028457">
    <property type="protein sequence ID" value="BEK83251.1"/>
    <property type="molecule type" value="Genomic_DNA"/>
</dbReference>
<reference evidence="3" key="1">
    <citation type="submission" date="2021-08" db="EMBL/GenBank/DDBJ databases">
        <title>Draft genome sequence of the GABA producer Bifidobacterium adolescentis 4-2, isolated from healthy human feces.</title>
        <authorList>
            <person name="Altaib H."/>
            <person name="Niwa R."/>
            <person name="Abe M."/>
            <person name="Suzuki T."/>
        </authorList>
    </citation>
    <scope>NUCLEOTIDE SEQUENCE</scope>
    <source>
        <strain evidence="3">4-2</strain>
    </source>
</reference>
<dbReference type="EMBL" id="AP028457">
    <property type="protein sequence ID" value="BEK83233.1"/>
    <property type="molecule type" value="Genomic_DNA"/>
</dbReference>
<evidence type="ECO:0000313" key="3">
    <source>
        <dbReference type="EMBL" id="GJD14577.1"/>
    </source>
</evidence>
<accession>A0AAN4VMT6</accession>
<evidence type="ECO:0000313" key="1">
    <source>
        <dbReference type="EMBL" id="BEK83233.1"/>
    </source>
</evidence>
<dbReference type="RefSeq" id="WP_124917239.1">
    <property type="nucleotide sequence ID" value="NZ_AP028457.1"/>
</dbReference>
<evidence type="ECO:0000313" key="5">
    <source>
        <dbReference type="Proteomes" id="UP001357973"/>
    </source>
</evidence>
<name>A0AAN4VMT6_BIFAD</name>
<dbReference type="AlphaFoldDB" id="A0AAN4VMT6"/>
<dbReference type="Proteomes" id="UP001357973">
    <property type="component" value="Chromosome"/>
</dbReference>
<reference evidence="1 5" key="2">
    <citation type="submission" date="2023-06" db="EMBL/GenBank/DDBJ databases">
        <title>Complete Genome Sequences of Bifidobacterium faecale strain JCM19861T was isolated from human faeces by Jung-Hye Choi et al. (2014).</title>
        <authorList>
            <person name="Okuhama S."/>
            <person name="Takahashi H."/>
            <person name="Imaizumi K."/>
            <person name="Nakayama S."/>
            <person name="Ogata Y."/>
            <person name="Suda W."/>
        </authorList>
    </citation>
    <scope>NUCLEOTIDE SEQUENCE [LARGE SCALE GENOMIC DNA]</scope>
    <source>
        <strain evidence="1 5">JCM 19861</strain>
    </source>
</reference>
<organism evidence="3 4">
    <name type="scientific">Bifidobacterium adolescentis</name>
    <dbReference type="NCBI Taxonomy" id="1680"/>
    <lineage>
        <taxon>Bacteria</taxon>
        <taxon>Bacillati</taxon>
        <taxon>Actinomycetota</taxon>
        <taxon>Actinomycetes</taxon>
        <taxon>Bifidobacteriales</taxon>
        <taxon>Bifidobacteriaceae</taxon>
        <taxon>Bifidobacterium</taxon>
    </lineage>
</organism>
<evidence type="ECO:0000313" key="2">
    <source>
        <dbReference type="EMBL" id="BEK83251.1"/>
    </source>
</evidence>
<dbReference type="Proteomes" id="UP000886943">
    <property type="component" value="Unassembled WGS sequence"/>
</dbReference>
<protein>
    <submittedName>
        <fullName evidence="3">Uncharacterized protein</fullName>
    </submittedName>
</protein>
<dbReference type="EMBL" id="BPPZ01000009">
    <property type="protein sequence ID" value="GJD14577.1"/>
    <property type="molecule type" value="Genomic_DNA"/>
</dbReference>
<proteinExistence type="predicted"/>